<evidence type="ECO:0000313" key="1">
    <source>
        <dbReference type="EMBL" id="RAH68234.1"/>
    </source>
</evidence>
<keyword evidence="2" id="KW-1185">Reference proteome</keyword>
<dbReference type="Proteomes" id="UP000249661">
    <property type="component" value="Unassembled WGS sequence"/>
</dbReference>
<dbReference type="EMBL" id="KZ824968">
    <property type="protein sequence ID" value="RAH68234.1"/>
    <property type="molecule type" value="Genomic_DNA"/>
</dbReference>
<proteinExistence type="predicted"/>
<gene>
    <name evidence="1" type="ORF">BO66DRAFT_327445</name>
</gene>
<evidence type="ECO:0000313" key="2">
    <source>
        <dbReference type="Proteomes" id="UP000249661"/>
    </source>
</evidence>
<sequence length="451" mass="49164">MLLSIFRTSLAHILGGFTLLSTFITTVLDGICYSVSKSLSSHIASVESAIVSLSAIDCAVIIVLLFLWVKDVRAEVRAQWRGHRAILYVLIAVYLSIATGITAGGIAWSAVQSMTGKTTLTHKHQTLMLARCIIWAISILSQGILGGYLLTSLTKRDGGGRWSSSLSQELEILPDQASVGDKDDVVKSPSIIPESPRPSTDVKRSCDIVPELQPSASRTESQNSNRYSGRTLYQQDSKQSSFDLPRTHMAGTETTVTRSQTDDPADNPTDNPTVNHSSMEERSEPLKIRRSYSGAKRSFEGLIRQSSSTRSSPATSSTHLAAPGRPIPPKLKLADESFIHPLFRSDSASPPPTPMPGTTVIASPAAGQTISVQTLNRVRSTRSLRSHVPRSRSPLFEQVEQPLAGLERKSESLERSGRDSPMPSFIMAADVRSSITRYEKKYDLNESPDES</sequence>
<accession>A0ACD1H415</accession>
<reference evidence="1" key="1">
    <citation type="submission" date="2018-02" db="EMBL/GenBank/DDBJ databases">
        <title>The genomes of Aspergillus section Nigri reveals drivers in fungal speciation.</title>
        <authorList>
            <consortium name="DOE Joint Genome Institute"/>
            <person name="Vesth T.C."/>
            <person name="Nybo J."/>
            <person name="Theobald S."/>
            <person name="Brandl J."/>
            <person name="Frisvad J.C."/>
            <person name="Nielsen K.F."/>
            <person name="Lyhne E.K."/>
            <person name="Kogle M.E."/>
            <person name="Kuo A."/>
            <person name="Riley R."/>
            <person name="Clum A."/>
            <person name="Nolan M."/>
            <person name="Lipzen A."/>
            <person name="Salamov A."/>
            <person name="Henrissat B."/>
            <person name="Wiebenga A."/>
            <person name="De vries R.P."/>
            <person name="Grigoriev I.V."/>
            <person name="Mortensen U.H."/>
            <person name="Andersen M.R."/>
            <person name="Baker S.E."/>
        </authorList>
    </citation>
    <scope>NUCLEOTIDE SEQUENCE</scope>
    <source>
        <strain evidence="1">CBS 121060</strain>
    </source>
</reference>
<protein>
    <submittedName>
        <fullName evidence="1">Uncharacterized protein</fullName>
    </submittedName>
</protein>
<organism evidence="1 2">
    <name type="scientific">Aspergillus aculeatinus CBS 121060</name>
    <dbReference type="NCBI Taxonomy" id="1448322"/>
    <lineage>
        <taxon>Eukaryota</taxon>
        <taxon>Fungi</taxon>
        <taxon>Dikarya</taxon>
        <taxon>Ascomycota</taxon>
        <taxon>Pezizomycotina</taxon>
        <taxon>Eurotiomycetes</taxon>
        <taxon>Eurotiomycetidae</taxon>
        <taxon>Eurotiales</taxon>
        <taxon>Aspergillaceae</taxon>
        <taxon>Aspergillus</taxon>
        <taxon>Aspergillus subgen. Circumdati</taxon>
    </lineage>
</organism>
<name>A0ACD1H415_9EURO</name>